<protein>
    <submittedName>
        <fullName evidence="3">Aminotransferase, class V/Cysteine desulfurase</fullName>
    </submittedName>
</protein>
<accession>T1B5E6</accession>
<dbReference type="InterPro" id="IPR015422">
    <property type="entry name" value="PyrdxlP-dep_Trfase_small"/>
</dbReference>
<reference evidence="3" key="1">
    <citation type="submission" date="2013-08" db="EMBL/GenBank/DDBJ databases">
        <authorList>
            <person name="Mendez C."/>
            <person name="Richter M."/>
            <person name="Ferrer M."/>
            <person name="Sanchez J."/>
        </authorList>
    </citation>
    <scope>NUCLEOTIDE SEQUENCE</scope>
</reference>
<organism evidence="3">
    <name type="scientific">mine drainage metagenome</name>
    <dbReference type="NCBI Taxonomy" id="410659"/>
    <lineage>
        <taxon>unclassified sequences</taxon>
        <taxon>metagenomes</taxon>
        <taxon>ecological metagenomes</taxon>
    </lineage>
</organism>
<evidence type="ECO:0000256" key="1">
    <source>
        <dbReference type="ARBA" id="ARBA00022898"/>
    </source>
</evidence>
<evidence type="ECO:0000259" key="2">
    <source>
        <dbReference type="Pfam" id="PF00266"/>
    </source>
</evidence>
<dbReference type="SUPFAM" id="SSF53383">
    <property type="entry name" value="PLP-dependent transferases"/>
    <property type="match status" value="1"/>
</dbReference>
<sequence length="175" mass="19178">IREVHRDRVEFREPPGRFEAGTPNVGGTIALAAAADYLERVGWEEIAAHERRLGERFLRGISDHLGDSVEIVGPTDLDRREMVFSFAFRGAHPHDVASLLDADAIAVRAGHHCAQPLMERLGVPALTRASPYLYNTEEEIDRLVSALEKVRHLFATPTGAAPRTGTEAPVGPGRL</sequence>
<reference evidence="3" key="2">
    <citation type="journal article" date="2014" name="ISME J.">
        <title>Microbial stratification in low pH oxic and suboxic macroscopic growths along an acid mine drainage.</title>
        <authorList>
            <person name="Mendez-Garcia C."/>
            <person name="Mesa V."/>
            <person name="Sprenger R.R."/>
            <person name="Richter M."/>
            <person name="Diez M.S."/>
            <person name="Solano J."/>
            <person name="Bargiela R."/>
            <person name="Golyshina O.V."/>
            <person name="Manteca A."/>
            <person name="Ramos J.L."/>
            <person name="Gallego J.R."/>
            <person name="Llorente I."/>
            <person name="Martins Dos Santos V.A."/>
            <person name="Jensen O.N."/>
            <person name="Pelaez A.I."/>
            <person name="Sanchez J."/>
            <person name="Ferrer M."/>
        </authorList>
    </citation>
    <scope>NUCLEOTIDE SEQUENCE</scope>
</reference>
<dbReference type="AlphaFoldDB" id="T1B5E6"/>
<name>T1B5E6_9ZZZZ</name>
<dbReference type="PANTHER" id="PTHR43586">
    <property type="entry name" value="CYSTEINE DESULFURASE"/>
    <property type="match status" value="1"/>
</dbReference>
<dbReference type="Gene3D" id="3.90.1150.10">
    <property type="entry name" value="Aspartate Aminotransferase, domain 1"/>
    <property type="match status" value="1"/>
</dbReference>
<keyword evidence="3" id="KW-0032">Aminotransferase</keyword>
<keyword evidence="3" id="KW-0808">Transferase</keyword>
<dbReference type="Pfam" id="PF00266">
    <property type="entry name" value="Aminotran_5"/>
    <property type="match status" value="1"/>
</dbReference>
<dbReference type="PANTHER" id="PTHR43586:SF8">
    <property type="entry name" value="CYSTEINE DESULFURASE 1, CHLOROPLASTIC"/>
    <property type="match status" value="1"/>
</dbReference>
<keyword evidence="1" id="KW-0663">Pyridoxal phosphate</keyword>
<gene>
    <name evidence="3" type="ORF">B2A_08105</name>
</gene>
<dbReference type="InterPro" id="IPR015424">
    <property type="entry name" value="PyrdxlP-dep_Trfase"/>
</dbReference>
<dbReference type="EMBL" id="AUZZ01005834">
    <property type="protein sequence ID" value="EQD48139.1"/>
    <property type="molecule type" value="Genomic_DNA"/>
</dbReference>
<dbReference type="InterPro" id="IPR000192">
    <property type="entry name" value="Aminotrans_V_dom"/>
</dbReference>
<evidence type="ECO:0000313" key="3">
    <source>
        <dbReference type="EMBL" id="EQD48139.1"/>
    </source>
</evidence>
<comment type="caution">
    <text evidence="3">The sequence shown here is derived from an EMBL/GenBank/DDBJ whole genome shotgun (WGS) entry which is preliminary data.</text>
</comment>
<dbReference type="GO" id="GO:0008483">
    <property type="term" value="F:transaminase activity"/>
    <property type="evidence" value="ECO:0007669"/>
    <property type="project" value="UniProtKB-KW"/>
</dbReference>
<proteinExistence type="predicted"/>
<feature type="non-terminal residue" evidence="3">
    <location>
        <position position="1"/>
    </location>
</feature>
<feature type="domain" description="Aminotransferase class V" evidence="2">
    <location>
        <begin position="3"/>
        <end position="143"/>
    </location>
</feature>